<reference evidence="2 3" key="1">
    <citation type="journal article" date="2019" name="Int. J. Syst. Evol. Microbiol.">
        <title>The Global Catalogue of Microorganisms (GCM) 10K type strain sequencing project: providing services to taxonomists for standard genome sequencing and annotation.</title>
        <authorList>
            <consortium name="The Broad Institute Genomics Platform"/>
            <consortium name="The Broad Institute Genome Sequencing Center for Infectious Disease"/>
            <person name="Wu L."/>
            <person name="Ma J."/>
        </authorList>
    </citation>
    <scope>NUCLEOTIDE SEQUENCE [LARGE SCALE GENOMIC DNA]</scope>
    <source>
        <strain evidence="2 3">JCM 16330</strain>
    </source>
</reference>
<proteinExistence type="predicted"/>
<dbReference type="AlphaFoldDB" id="A0AAV3S786"/>
<accession>A0AAV3S786</accession>
<name>A0AAV3S786_9EURY</name>
<keyword evidence="3" id="KW-1185">Reference proteome</keyword>
<sequence>MSTDPLRDDIGRSGSGRGRHLTQKVPNPSEDGDERATITVRDDLEPTRIEIGTPTRCWTFEIDQRTARLVDGDDVPDWMSHLLAHFGIEEVQK</sequence>
<feature type="compositionally biased region" description="Basic and acidic residues" evidence="1">
    <location>
        <begin position="1"/>
        <end position="11"/>
    </location>
</feature>
<evidence type="ECO:0000313" key="2">
    <source>
        <dbReference type="EMBL" id="GAA0304126.1"/>
    </source>
</evidence>
<dbReference type="EMBL" id="BAAABL010000051">
    <property type="protein sequence ID" value="GAA0304126.1"/>
    <property type="molecule type" value="Genomic_DNA"/>
</dbReference>
<protein>
    <submittedName>
        <fullName evidence="2">Uncharacterized protein</fullName>
    </submittedName>
</protein>
<dbReference type="RefSeq" id="WP_211313070.1">
    <property type="nucleotide sequence ID" value="NZ_BAAABL010000051.1"/>
</dbReference>
<feature type="region of interest" description="Disordered" evidence="1">
    <location>
        <begin position="1"/>
        <end position="34"/>
    </location>
</feature>
<gene>
    <name evidence="2" type="ORF">GCM10009066_17630</name>
</gene>
<evidence type="ECO:0000313" key="3">
    <source>
        <dbReference type="Proteomes" id="UP001500837"/>
    </source>
</evidence>
<evidence type="ECO:0000256" key="1">
    <source>
        <dbReference type="SAM" id="MobiDB-lite"/>
    </source>
</evidence>
<organism evidence="2 3">
    <name type="scientific">Halarchaeum salinum</name>
    <dbReference type="NCBI Taxonomy" id="489912"/>
    <lineage>
        <taxon>Archaea</taxon>
        <taxon>Methanobacteriati</taxon>
        <taxon>Methanobacteriota</taxon>
        <taxon>Stenosarchaea group</taxon>
        <taxon>Halobacteria</taxon>
        <taxon>Halobacteriales</taxon>
        <taxon>Halobacteriaceae</taxon>
    </lineage>
</organism>
<comment type="caution">
    <text evidence="2">The sequence shown here is derived from an EMBL/GenBank/DDBJ whole genome shotgun (WGS) entry which is preliminary data.</text>
</comment>
<dbReference type="Proteomes" id="UP001500837">
    <property type="component" value="Unassembled WGS sequence"/>
</dbReference>